<comment type="caution">
    <text evidence="1">The sequence shown here is derived from an EMBL/GenBank/DDBJ whole genome shotgun (WGS) entry which is preliminary data.</text>
</comment>
<keyword evidence="2" id="KW-1185">Reference proteome</keyword>
<name>A0AAW1U8K3_9CUCU</name>
<dbReference type="EMBL" id="JARQZJ010000063">
    <property type="protein sequence ID" value="KAK9880077.1"/>
    <property type="molecule type" value="Genomic_DNA"/>
</dbReference>
<organism evidence="1 2">
    <name type="scientific">Henosepilachna vigintioctopunctata</name>
    <dbReference type="NCBI Taxonomy" id="420089"/>
    <lineage>
        <taxon>Eukaryota</taxon>
        <taxon>Metazoa</taxon>
        <taxon>Ecdysozoa</taxon>
        <taxon>Arthropoda</taxon>
        <taxon>Hexapoda</taxon>
        <taxon>Insecta</taxon>
        <taxon>Pterygota</taxon>
        <taxon>Neoptera</taxon>
        <taxon>Endopterygota</taxon>
        <taxon>Coleoptera</taxon>
        <taxon>Polyphaga</taxon>
        <taxon>Cucujiformia</taxon>
        <taxon>Coccinelloidea</taxon>
        <taxon>Coccinellidae</taxon>
        <taxon>Epilachninae</taxon>
        <taxon>Epilachnini</taxon>
        <taxon>Henosepilachna</taxon>
    </lineage>
</organism>
<protein>
    <submittedName>
        <fullName evidence="1">Uncharacterized protein</fullName>
    </submittedName>
</protein>
<sequence>MEIILKHWKRRYTRIEDMQKELDWMEVKDMLEMNALNVVHKLNLKLTPDYLKDKLTRFSEVPDHNTRNRNNFMLDYRNTRTAQNSVFFRAVVLYNKLSTDLRRETKLKIFKRKLRRIYLMKMNED</sequence>
<accession>A0AAW1U8K3</accession>
<dbReference type="AlphaFoldDB" id="A0AAW1U8K3"/>
<dbReference type="Proteomes" id="UP001431783">
    <property type="component" value="Unassembled WGS sequence"/>
</dbReference>
<reference evidence="1 2" key="1">
    <citation type="submission" date="2023-03" db="EMBL/GenBank/DDBJ databases">
        <title>Genome insight into feeding habits of ladybird beetles.</title>
        <authorList>
            <person name="Li H.-S."/>
            <person name="Huang Y.-H."/>
            <person name="Pang H."/>
        </authorList>
    </citation>
    <scope>NUCLEOTIDE SEQUENCE [LARGE SCALE GENOMIC DNA]</scope>
    <source>
        <strain evidence="1">SYSU_2023b</strain>
        <tissue evidence="1">Whole body</tissue>
    </source>
</reference>
<evidence type="ECO:0000313" key="2">
    <source>
        <dbReference type="Proteomes" id="UP001431783"/>
    </source>
</evidence>
<evidence type="ECO:0000313" key="1">
    <source>
        <dbReference type="EMBL" id="KAK9880077.1"/>
    </source>
</evidence>
<proteinExistence type="predicted"/>
<gene>
    <name evidence="1" type="ORF">WA026_008588</name>
</gene>